<reference evidence="2 3" key="1">
    <citation type="submission" date="2018-05" db="EMBL/GenBank/DDBJ databases">
        <title>Description of Sphingomonas pokkalii sp nov, isolated from the rhizosphere of saline tolerant pokkali rice and its draft genome analysis.</title>
        <authorList>
            <person name="Menon R."/>
            <person name="Kumari S."/>
            <person name="Rameshkumar N."/>
        </authorList>
    </citation>
    <scope>NUCLEOTIDE SEQUENCE [LARGE SCALE GENOMIC DNA]</scope>
    <source>
        <strain evidence="2 3">L3B27</strain>
    </source>
</reference>
<evidence type="ECO:0000256" key="1">
    <source>
        <dbReference type="SAM" id="Phobius"/>
    </source>
</evidence>
<evidence type="ECO:0000313" key="3">
    <source>
        <dbReference type="Proteomes" id="UP000245890"/>
    </source>
</evidence>
<feature type="transmembrane region" description="Helical" evidence="1">
    <location>
        <begin position="40"/>
        <end position="57"/>
    </location>
</feature>
<comment type="caution">
    <text evidence="2">The sequence shown here is derived from an EMBL/GenBank/DDBJ whole genome shotgun (WGS) entry which is preliminary data.</text>
</comment>
<evidence type="ECO:0000313" key="2">
    <source>
        <dbReference type="EMBL" id="PVX29915.1"/>
    </source>
</evidence>
<keyword evidence="3" id="KW-1185">Reference proteome</keyword>
<accession>A0A2U0SF54</accession>
<sequence length="65" mass="7325">MLGIVSAPVTWQGWVVVLAYGLLAGWMIDRAVHGSAAHGWLLLPVTIFAWLFCFWHTDGGWRRET</sequence>
<organism evidence="2 3">
    <name type="scientific">Sphingomonas pokkalii</name>
    <dbReference type="NCBI Taxonomy" id="2175090"/>
    <lineage>
        <taxon>Bacteria</taxon>
        <taxon>Pseudomonadati</taxon>
        <taxon>Pseudomonadota</taxon>
        <taxon>Alphaproteobacteria</taxon>
        <taxon>Sphingomonadales</taxon>
        <taxon>Sphingomonadaceae</taxon>
        <taxon>Sphingomonas</taxon>
    </lineage>
</organism>
<dbReference type="EMBL" id="QENQ01000001">
    <property type="protein sequence ID" value="PVX29915.1"/>
    <property type="molecule type" value="Genomic_DNA"/>
</dbReference>
<keyword evidence="1" id="KW-1133">Transmembrane helix</keyword>
<protein>
    <submittedName>
        <fullName evidence="2">Uncharacterized protein</fullName>
    </submittedName>
</protein>
<feature type="transmembrane region" description="Helical" evidence="1">
    <location>
        <begin position="12"/>
        <end position="28"/>
    </location>
</feature>
<dbReference type="AlphaFoldDB" id="A0A2U0SF54"/>
<proteinExistence type="predicted"/>
<gene>
    <name evidence="2" type="ORF">DD559_11710</name>
</gene>
<keyword evidence="1" id="KW-0472">Membrane</keyword>
<name>A0A2U0SF54_9SPHN</name>
<dbReference type="Proteomes" id="UP000245890">
    <property type="component" value="Unassembled WGS sequence"/>
</dbReference>
<keyword evidence="1" id="KW-0812">Transmembrane</keyword>